<organism evidence="2">
    <name type="scientific">Trichuris suis</name>
    <name type="common">pig whipworm</name>
    <dbReference type="NCBI Taxonomy" id="68888"/>
    <lineage>
        <taxon>Eukaryota</taxon>
        <taxon>Metazoa</taxon>
        <taxon>Ecdysozoa</taxon>
        <taxon>Nematoda</taxon>
        <taxon>Enoplea</taxon>
        <taxon>Dorylaimia</taxon>
        <taxon>Trichinellida</taxon>
        <taxon>Trichuridae</taxon>
        <taxon>Trichuris</taxon>
    </lineage>
</organism>
<reference evidence="2 3" key="1">
    <citation type="journal article" date="2014" name="Nat. Genet.">
        <title>Genome and transcriptome of the porcine whipworm Trichuris suis.</title>
        <authorList>
            <person name="Jex A.R."/>
            <person name="Nejsum P."/>
            <person name="Schwarz E.M."/>
            <person name="Hu L."/>
            <person name="Young N.D."/>
            <person name="Hall R.S."/>
            <person name="Korhonen P.K."/>
            <person name="Liao S."/>
            <person name="Thamsborg S."/>
            <person name="Xia J."/>
            <person name="Xu P."/>
            <person name="Wang S."/>
            <person name="Scheerlinck J.P."/>
            <person name="Hofmann A."/>
            <person name="Sternberg P.W."/>
            <person name="Wang J."/>
            <person name="Gasser R.B."/>
        </authorList>
    </citation>
    <scope>NUCLEOTIDE SEQUENCE [LARGE SCALE GENOMIC DNA]</scope>
    <source>
        <strain evidence="2">DCEP-RM93F</strain>
        <strain evidence="1">DCEP-RM93M</strain>
    </source>
</reference>
<dbReference type="EMBL" id="KL367496">
    <property type="protein sequence ID" value="KFD69341.1"/>
    <property type="molecule type" value="Genomic_DNA"/>
</dbReference>
<name>A0A085NIP5_9BILA</name>
<gene>
    <name evidence="1" type="ORF">M513_10345</name>
    <name evidence="2" type="ORF">M514_10345</name>
</gene>
<proteinExistence type="predicted"/>
<dbReference type="AlphaFoldDB" id="A0A085NIP5"/>
<feature type="non-terminal residue" evidence="2">
    <location>
        <position position="106"/>
    </location>
</feature>
<dbReference type="Proteomes" id="UP000030758">
    <property type="component" value="Unassembled WGS sequence"/>
</dbReference>
<evidence type="ECO:0000313" key="3">
    <source>
        <dbReference type="Proteomes" id="UP000030764"/>
    </source>
</evidence>
<sequence length="106" mass="11579">MVCFTPPQSDPMVKPCLCSLKVTSCDRSVGKCGLSKMGRTSRVETQVCAKCCFLLLPWAKGTVIHSEMIHYGGGLLNAWPSLKWHQHSMPLHALIGAVHSDISPMV</sequence>
<dbReference type="Proteomes" id="UP000030764">
    <property type="component" value="Unassembled WGS sequence"/>
</dbReference>
<accession>A0A085NIP5</accession>
<keyword evidence="3" id="KW-1185">Reference proteome</keyword>
<evidence type="ECO:0000313" key="1">
    <source>
        <dbReference type="EMBL" id="KFD48790.1"/>
    </source>
</evidence>
<dbReference type="EMBL" id="KL363284">
    <property type="protein sequence ID" value="KFD48790.1"/>
    <property type="molecule type" value="Genomic_DNA"/>
</dbReference>
<protein>
    <submittedName>
        <fullName evidence="2">Uncharacterized protein</fullName>
    </submittedName>
</protein>
<evidence type="ECO:0000313" key="2">
    <source>
        <dbReference type="EMBL" id="KFD69341.1"/>
    </source>
</evidence>